<evidence type="ECO:0000313" key="2">
    <source>
        <dbReference type="Proteomes" id="UP001375812"/>
    </source>
</evidence>
<protein>
    <submittedName>
        <fullName evidence="1">Uncharacterized protein</fullName>
    </submittedName>
</protein>
<keyword evidence="2" id="KW-1185">Reference proteome</keyword>
<proteinExistence type="predicted"/>
<accession>A0ABU8PID6</accession>
<dbReference type="RefSeq" id="WP_339561746.1">
    <property type="nucleotide sequence ID" value="NZ_JBBGZH010000002.1"/>
</dbReference>
<evidence type="ECO:0000313" key="1">
    <source>
        <dbReference type="EMBL" id="MEJ5022025.1"/>
    </source>
</evidence>
<dbReference type="Proteomes" id="UP001375812">
    <property type="component" value="Unassembled WGS sequence"/>
</dbReference>
<name>A0ABU8PID6_9HYPH</name>
<gene>
    <name evidence="1" type="ORF">WH297_20125</name>
</gene>
<reference evidence="1 2" key="1">
    <citation type="submission" date="2023-12" db="EMBL/GenBank/DDBJ databases">
        <title>Gut-associated functions are favored during microbiome assembly across C. elegans life.</title>
        <authorList>
            <person name="Zimmermann J."/>
        </authorList>
    </citation>
    <scope>NUCLEOTIDE SEQUENCE [LARGE SCALE GENOMIC DNA]</scope>
    <source>
        <strain evidence="1 2">MYb71</strain>
    </source>
</reference>
<organism evidence="1 2">
    <name type="scientific">Ochrobactrum vermis</name>
    <dbReference type="NCBI Taxonomy" id="1827297"/>
    <lineage>
        <taxon>Bacteria</taxon>
        <taxon>Pseudomonadati</taxon>
        <taxon>Pseudomonadota</taxon>
        <taxon>Alphaproteobacteria</taxon>
        <taxon>Hyphomicrobiales</taxon>
        <taxon>Brucellaceae</taxon>
        <taxon>Brucella/Ochrobactrum group</taxon>
        <taxon>Ochrobactrum</taxon>
    </lineage>
</organism>
<sequence length="283" mass="33292">MHLWILVFFDRYGAALSKIPHHKGYILIMVFPSVPYAGFRRGDLVYGLANPRFDYSKKYPFFAESDSTRNISTIDQYAMTSDEVFFKERVDVKVPDRQGEFFESVAQHSKYKSILDTKSIPIDYRKQIFFDNDETAIGRKVKAGLNWAKDSQTRVHFVLDDIDMNEVVNKTLRVVGKRSTRPYTGSELRWLYRNRHDPDVQNVVQFWQDGKHVEPPWETDRELWKRYEPKNERTSMAQSKDFDDETMASTSKELRVARHASDASKPTHDVDDFFELFALFDFL</sequence>
<comment type="caution">
    <text evidence="1">The sequence shown here is derived from an EMBL/GenBank/DDBJ whole genome shotgun (WGS) entry which is preliminary data.</text>
</comment>
<dbReference type="EMBL" id="JBBGZH010000002">
    <property type="protein sequence ID" value="MEJ5022025.1"/>
    <property type="molecule type" value="Genomic_DNA"/>
</dbReference>